<evidence type="ECO:0000313" key="1">
    <source>
        <dbReference type="EMBL" id="CRH06539.1"/>
    </source>
</evidence>
<dbReference type="Gene3D" id="3.40.50.150">
    <property type="entry name" value="Vaccinia Virus protein VP39"/>
    <property type="match status" value="1"/>
</dbReference>
<gene>
    <name evidence="1" type="ORF">MAGMO_2380</name>
</gene>
<dbReference type="AlphaFoldDB" id="A0A1S7LK80"/>
<name>A0A1S7LK80_MAGMO</name>
<evidence type="ECO:0008006" key="2">
    <source>
        <dbReference type="Google" id="ProtNLM"/>
    </source>
</evidence>
<sequence length="482" mass="56589">MEDIMQNGTINTIPSEQINRCISYDKSGYVFFWNNCVYRAIYKDHAKQIRALFQCGLIEELIEKGLFPLTTITEYKTTDCDFVLHHDKIPVQTLPSEWSFLMLKDAALVILKINKIAKHFGYQTIDAHGFNILFHHGKPVFIDIGSFVEIHNDFNCDKTGWRPYGEFIRSFYTPLKIWSNGDSYFARQALYGFQLPMFNYWRYRYCFFRLLPVEWLRKFEFLYYRYKALNSSPMNKFKRLISVSKTREKIGDFVVWLAKHKLLLFSSVNLERLSQKTEHIKLPNISSAWGDYHIDSTITSRHRYILSAIDKYNIKTVLDIAGNAGLLADLICEYCKVDHVICADYDENAIDALYKRIRSNQTNITPVMLDFRASVVDTRFPPPQERLKSDLVVAMALTHHLILAQGLTLDFIMAQLRSFSEKYVFVEFMPHGLYSSKFDKLPLVPSWYTLDWFRAGFEKYFILLHEENLEDNRVLLIGKIIK</sequence>
<dbReference type="SUPFAM" id="SSF53335">
    <property type="entry name" value="S-adenosyl-L-methionine-dependent methyltransferases"/>
    <property type="match status" value="1"/>
</dbReference>
<protein>
    <recommendedName>
        <fullName evidence="2">Methyltransferase domain-containing protein</fullName>
    </recommendedName>
</protein>
<accession>A0A1S7LK80</accession>
<proteinExistence type="predicted"/>
<dbReference type="InterPro" id="IPR029063">
    <property type="entry name" value="SAM-dependent_MTases_sf"/>
</dbReference>
<dbReference type="EMBL" id="LO017727">
    <property type="protein sequence ID" value="CRH06539.1"/>
    <property type="molecule type" value="Genomic_DNA"/>
</dbReference>
<reference evidence="1" key="1">
    <citation type="submission" date="2015-04" db="EMBL/GenBank/DDBJ databases">
        <authorList>
            <person name="Syromyatnikov M.Y."/>
            <person name="Popov V.N."/>
        </authorList>
    </citation>
    <scope>NUCLEOTIDE SEQUENCE</scope>
    <source>
        <strain evidence="1">MO-1</strain>
    </source>
</reference>
<organism evidence="1">
    <name type="scientific">Magnetococcus massalia (strain MO-1)</name>
    <dbReference type="NCBI Taxonomy" id="451514"/>
    <lineage>
        <taxon>Bacteria</taxon>
        <taxon>Pseudomonadati</taxon>
        <taxon>Pseudomonadota</taxon>
        <taxon>Magnetococcia</taxon>
        <taxon>Magnetococcales</taxon>
        <taxon>Magnetococcaceae</taxon>
        <taxon>Magnetococcus</taxon>
    </lineage>
</organism>